<dbReference type="NCBIfam" id="NF010239">
    <property type="entry name" value="PRK13686.1"/>
    <property type="match status" value="1"/>
</dbReference>
<keyword evidence="8" id="KW-0934">Plastid</keyword>
<proteinExistence type="inferred from homology"/>
<name>A0A097PB55_CYAPA</name>
<comment type="subunit">
    <text evidence="7">PSII is composed of 1 copy each of membrane proteins PsbA, PsbB, PsbC, PsbD, PsbE, PsbF, PsbH, PsbI, PsbJ, PsbK, PsbL, PsbM, PsbT, PsbX, PsbY, PsbZ, Psb30/Ycf12, peripheral proteins of the oxygen-evolving complex and a large number of cofactors. It forms dimeric complexes.</text>
</comment>
<organism evidence="8">
    <name type="scientific">Cyanophora paradoxa</name>
    <dbReference type="NCBI Taxonomy" id="2762"/>
    <lineage>
        <taxon>Eukaryota</taxon>
        <taxon>Glaucocystophyceae</taxon>
        <taxon>Cyanophorales</taxon>
        <taxon>Cyanophoraceae</taxon>
        <taxon>Cyanophora</taxon>
    </lineage>
</organism>
<dbReference type="GO" id="GO:0042651">
    <property type="term" value="C:thylakoid membrane"/>
    <property type="evidence" value="ECO:0007669"/>
    <property type="project" value="UniProtKB-UniRule"/>
</dbReference>
<reference evidence="8" key="2">
    <citation type="submission" date="2014-07" db="EMBL/GenBank/DDBJ databases">
        <authorList>
            <person name="David S.R."/>
            <person name="Jackson C.J."/>
            <person name="Adrian R.-P."/>
        </authorList>
    </citation>
    <scope>NUCLEOTIDE SEQUENCE</scope>
    <source>
        <strain evidence="8">NIES-763</strain>
    </source>
</reference>
<protein>
    <recommendedName>
        <fullName evidence="7">Photosystem II reaction center protein Psb30</fullName>
    </recommendedName>
    <alternativeName>
        <fullName evidence="7">Photosystem II reaction center protein Ycf12</fullName>
    </alternativeName>
</protein>
<evidence type="ECO:0000256" key="1">
    <source>
        <dbReference type="ARBA" id="ARBA00004167"/>
    </source>
</evidence>
<dbReference type="Pfam" id="PF05969">
    <property type="entry name" value="PSII_Ycf12"/>
    <property type="match status" value="1"/>
</dbReference>
<keyword evidence="7" id="KW-0793">Thylakoid</keyword>
<evidence type="ECO:0000313" key="8">
    <source>
        <dbReference type="EMBL" id="AIU44594.1"/>
    </source>
</evidence>
<comment type="subcellular location">
    <subcellularLocation>
        <location evidence="7">Cellular thylakoid membrane</location>
        <topology evidence="7">Single-pass membrane protein</topology>
    </subcellularLocation>
    <subcellularLocation>
        <location evidence="1">Membrane</location>
        <topology evidence="1">Single-pass membrane protein</topology>
    </subcellularLocation>
</comment>
<evidence type="ECO:0000256" key="7">
    <source>
        <dbReference type="HAMAP-Rule" id="MF_01329"/>
    </source>
</evidence>
<keyword evidence="4 7" id="KW-1133">Transmembrane helix</keyword>
<evidence type="ECO:0000256" key="4">
    <source>
        <dbReference type="ARBA" id="ARBA00022989"/>
    </source>
</evidence>
<keyword evidence="2 7" id="KW-0602">Photosynthesis</keyword>
<dbReference type="AlphaFoldDB" id="A0A097PB55"/>
<evidence type="ECO:0000256" key="6">
    <source>
        <dbReference type="ARBA" id="ARBA00023276"/>
    </source>
</evidence>
<dbReference type="GO" id="GO:0015979">
    <property type="term" value="P:photosynthesis"/>
    <property type="evidence" value="ECO:0007669"/>
    <property type="project" value="UniProtKB-KW"/>
</dbReference>
<accession>A0A097PB55</accession>
<comment type="function">
    <text evidence="7">A core subunit of photosystem II (PSII), probably helps stabilize the reaction center.</text>
</comment>
<feature type="transmembrane region" description="Helical" evidence="7">
    <location>
        <begin position="12"/>
        <end position="31"/>
    </location>
</feature>
<reference evidence="8" key="1">
    <citation type="journal article" date="2014" name="Mol. Phylogenet. Evol.">
        <title>Nucleotide substitution analyses of the glaucophyte Cyanophora suggest an ancestrally lower mutation rate in plastid vs mitochondrial DNA for the Archaeplastida.</title>
        <authorList>
            <person name="Smith D.R."/>
            <person name="Jackson C.J."/>
            <person name="Reyes-Prieto A."/>
        </authorList>
    </citation>
    <scope>NUCLEOTIDE SEQUENCE</scope>
    <source>
        <strain evidence="8">NIES-763</strain>
    </source>
</reference>
<geneLocation type="plastid" evidence="8"/>
<dbReference type="EMBL" id="KM198929">
    <property type="protein sequence ID" value="AIU44594.1"/>
    <property type="molecule type" value="Genomic_DNA"/>
</dbReference>
<keyword evidence="3 7" id="KW-0812">Transmembrane</keyword>
<dbReference type="HAMAP" id="MF_01329">
    <property type="entry name" value="PSII_Psb30_Ycf12"/>
    <property type="match status" value="1"/>
</dbReference>
<keyword evidence="5 7" id="KW-0472">Membrane</keyword>
<keyword evidence="6 7" id="KW-0604">Photosystem II</keyword>
<evidence type="ECO:0000256" key="3">
    <source>
        <dbReference type="ARBA" id="ARBA00022692"/>
    </source>
</evidence>
<evidence type="ECO:0000256" key="2">
    <source>
        <dbReference type="ARBA" id="ARBA00022531"/>
    </source>
</evidence>
<dbReference type="InterPro" id="IPR010284">
    <property type="entry name" value="PSII_Ycf12_core-subunit"/>
</dbReference>
<sequence length="36" mass="3868">MGNLDLEIIAQLTVVTLVLFAGPVIVFLLSVRKGNL</sequence>
<evidence type="ECO:0000256" key="5">
    <source>
        <dbReference type="ARBA" id="ARBA00023136"/>
    </source>
</evidence>
<comment type="similarity">
    <text evidence="7">Belongs to the Psb30/Ycf12 family.</text>
</comment>
<dbReference type="GO" id="GO:0009523">
    <property type="term" value="C:photosystem II"/>
    <property type="evidence" value="ECO:0007669"/>
    <property type="project" value="UniProtKB-KW"/>
</dbReference>
<gene>
    <name evidence="7 8" type="primary">ycf12</name>
    <name evidence="7" type="synonym">psb30</name>
</gene>